<evidence type="ECO:0000256" key="3">
    <source>
        <dbReference type="ARBA" id="ARBA00022982"/>
    </source>
</evidence>
<dbReference type="SUPFAM" id="SSF52833">
    <property type="entry name" value="Thioredoxin-like"/>
    <property type="match status" value="1"/>
</dbReference>
<evidence type="ECO:0000259" key="8">
    <source>
        <dbReference type="PROSITE" id="PS51352"/>
    </source>
</evidence>
<dbReference type="PANTHER" id="PTHR45663:SF11">
    <property type="entry name" value="GEO12009P1"/>
    <property type="match status" value="1"/>
</dbReference>
<evidence type="ECO:0000256" key="7">
    <source>
        <dbReference type="PIRSR" id="PIRSR000077-4"/>
    </source>
</evidence>
<evidence type="ECO:0000256" key="4">
    <source>
        <dbReference type="ARBA" id="ARBA00023157"/>
    </source>
</evidence>
<dbReference type="OrthoDB" id="530955at2"/>
<feature type="domain" description="Thioredoxin" evidence="8">
    <location>
        <begin position="1"/>
        <end position="106"/>
    </location>
</feature>
<evidence type="ECO:0000313" key="9">
    <source>
        <dbReference type="EMBL" id="AFZ50487.1"/>
    </source>
</evidence>
<gene>
    <name evidence="9" type="ORF">Dacsa_1831</name>
</gene>
<name>K9YVE1_DACS8</name>
<evidence type="ECO:0000256" key="6">
    <source>
        <dbReference type="PIRNR" id="PIRNR000077"/>
    </source>
</evidence>
<evidence type="ECO:0000256" key="1">
    <source>
        <dbReference type="ARBA" id="ARBA00008987"/>
    </source>
</evidence>
<evidence type="ECO:0000313" key="10">
    <source>
        <dbReference type="Proteomes" id="UP000010482"/>
    </source>
</evidence>
<dbReference type="HOGENOM" id="CLU_090389_10_3_3"/>
<accession>K9YVE1</accession>
<dbReference type="GO" id="GO:0005829">
    <property type="term" value="C:cytosol"/>
    <property type="evidence" value="ECO:0007669"/>
    <property type="project" value="TreeGrafter"/>
</dbReference>
<dbReference type="PIRSF" id="PIRSF000077">
    <property type="entry name" value="Thioredoxin"/>
    <property type="match status" value="1"/>
</dbReference>
<dbReference type="GO" id="GO:0015035">
    <property type="term" value="F:protein-disulfide reductase activity"/>
    <property type="evidence" value="ECO:0007669"/>
    <property type="project" value="InterPro"/>
</dbReference>
<dbReference type="PROSITE" id="PS51352">
    <property type="entry name" value="THIOREDOXIN_2"/>
    <property type="match status" value="1"/>
</dbReference>
<dbReference type="InterPro" id="IPR013766">
    <property type="entry name" value="Thioredoxin_domain"/>
</dbReference>
<keyword evidence="5 7" id="KW-0676">Redox-active center</keyword>
<reference evidence="9" key="1">
    <citation type="submission" date="2012-04" db="EMBL/GenBank/DDBJ databases">
        <title>Finished genome of Dactylococcopsis salina PCC 8305.</title>
        <authorList>
            <consortium name="US DOE Joint Genome Institute"/>
            <person name="Gugger M."/>
            <person name="Coursin T."/>
            <person name="Rippka R."/>
            <person name="Tandeau De Marsac N."/>
            <person name="Huntemann M."/>
            <person name="Wei C.-L."/>
            <person name="Han J."/>
            <person name="Detter J.C."/>
            <person name="Han C."/>
            <person name="Tapia R."/>
            <person name="Daligault H."/>
            <person name="Chen A."/>
            <person name="Krypides N."/>
            <person name="Mavromatis K."/>
            <person name="Markowitz V."/>
            <person name="Szeto E."/>
            <person name="Ivanova N."/>
            <person name="Ovchinnikova G."/>
            <person name="Pagani I."/>
            <person name="Pati A."/>
            <person name="Goodwin L."/>
            <person name="Peters L."/>
            <person name="Pitluck S."/>
            <person name="Woyke T."/>
            <person name="Kerfeld C."/>
        </authorList>
    </citation>
    <scope>NUCLEOTIDE SEQUENCE [LARGE SCALE GENOMIC DNA]</scope>
    <source>
        <strain evidence="9">PCC 8305</strain>
    </source>
</reference>
<organism evidence="9 10">
    <name type="scientific">Dactylococcopsis salina (strain PCC 8305)</name>
    <name type="common">Myxobactron salinum</name>
    <dbReference type="NCBI Taxonomy" id="13035"/>
    <lineage>
        <taxon>Bacteria</taxon>
        <taxon>Bacillati</taxon>
        <taxon>Cyanobacteriota</taxon>
        <taxon>Cyanophyceae</taxon>
        <taxon>Nodosilineales</taxon>
        <taxon>Cymatolegaceae</taxon>
        <taxon>Dactylococcopsis</taxon>
    </lineage>
</organism>
<dbReference type="PRINTS" id="PR00421">
    <property type="entry name" value="THIOREDOXIN"/>
</dbReference>
<sequence length="126" mass="14411">MVATVNENNFSQEVLHASQPTLVNFWAPWCGLCHLIMPTLTSFQQNWDQEIKLVSVNADNNFKLANTYRLKSLPTLILFDQGKVVSRIEELKGRDELSRILEQLISRPLVEGFKTRLPVMVFPPQG</sequence>
<dbReference type="PANTHER" id="PTHR45663">
    <property type="entry name" value="GEO12009P1"/>
    <property type="match status" value="1"/>
</dbReference>
<dbReference type="InterPro" id="IPR036249">
    <property type="entry name" value="Thioredoxin-like_sf"/>
</dbReference>
<dbReference type="CDD" id="cd02947">
    <property type="entry name" value="TRX_family"/>
    <property type="match status" value="1"/>
</dbReference>
<evidence type="ECO:0000256" key="5">
    <source>
        <dbReference type="ARBA" id="ARBA00023284"/>
    </source>
</evidence>
<dbReference type="AlphaFoldDB" id="K9YVE1"/>
<dbReference type="Proteomes" id="UP000010482">
    <property type="component" value="Chromosome"/>
</dbReference>
<dbReference type="STRING" id="13035.Dacsa_1831"/>
<dbReference type="Gene3D" id="3.40.30.10">
    <property type="entry name" value="Glutaredoxin"/>
    <property type="match status" value="1"/>
</dbReference>
<dbReference type="RefSeq" id="WP_015229484.1">
    <property type="nucleotide sequence ID" value="NC_019780.1"/>
</dbReference>
<dbReference type="EMBL" id="CP003944">
    <property type="protein sequence ID" value="AFZ50487.1"/>
    <property type="molecule type" value="Genomic_DNA"/>
</dbReference>
<dbReference type="Pfam" id="PF00085">
    <property type="entry name" value="Thioredoxin"/>
    <property type="match status" value="1"/>
</dbReference>
<dbReference type="KEGG" id="dsl:Dacsa_1831"/>
<comment type="similarity">
    <text evidence="1 6">Belongs to the thioredoxin family.</text>
</comment>
<feature type="disulfide bond" description="Redox-active" evidence="7">
    <location>
        <begin position="30"/>
        <end position="33"/>
    </location>
</feature>
<protein>
    <recommendedName>
        <fullName evidence="6">Thioredoxin</fullName>
    </recommendedName>
</protein>
<keyword evidence="2" id="KW-0813">Transport</keyword>
<proteinExistence type="inferred from homology"/>
<keyword evidence="3" id="KW-0249">Electron transport</keyword>
<dbReference type="InterPro" id="IPR005746">
    <property type="entry name" value="Thioredoxin"/>
</dbReference>
<dbReference type="eggNOG" id="COG3118">
    <property type="taxonomic scope" value="Bacteria"/>
</dbReference>
<keyword evidence="4 7" id="KW-1015">Disulfide bond</keyword>
<evidence type="ECO:0000256" key="2">
    <source>
        <dbReference type="ARBA" id="ARBA00022448"/>
    </source>
</evidence>
<dbReference type="GO" id="GO:0045454">
    <property type="term" value="P:cell redox homeostasis"/>
    <property type="evidence" value="ECO:0007669"/>
    <property type="project" value="TreeGrafter"/>
</dbReference>
<dbReference type="PATRIC" id="fig|13035.3.peg.2073"/>
<keyword evidence="10" id="KW-1185">Reference proteome</keyword>